<evidence type="ECO:0000313" key="4">
    <source>
        <dbReference type="Proteomes" id="UP000837857"/>
    </source>
</evidence>
<evidence type="ECO:0000256" key="1">
    <source>
        <dbReference type="SAM" id="MobiDB-lite"/>
    </source>
</evidence>
<dbReference type="EMBL" id="OW152840">
    <property type="protein sequence ID" value="CAH2061855.1"/>
    <property type="molecule type" value="Genomic_DNA"/>
</dbReference>
<keyword evidence="4" id="KW-1185">Reference proteome</keyword>
<feature type="region of interest" description="Disordered" evidence="1">
    <location>
        <begin position="165"/>
        <end position="204"/>
    </location>
</feature>
<feature type="non-terminal residue" evidence="3">
    <location>
        <position position="1"/>
    </location>
</feature>
<name>A0ABN8IP66_9NEOP</name>
<feature type="compositionally biased region" description="Acidic residues" evidence="1">
    <location>
        <begin position="172"/>
        <end position="184"/>
    </location>
</feature>
<gene>
    <name evidence="3" type="ORF">IPOD504_LOCUS11504</name>
</gene>
<evidence type="ECO:0000256" key="2">
    <source>
        <dbReference type="SAM" id="SignalP"/>
    </source>
</evidence>
<feature type="chain" id="PRO_5045588091" description="Secreted protein" evidence="2">
    <location>
        <begin position="18"/>
        <end position="204"/>
    </location>
</feature>
<feature type="signal peptide" evidence="2">
    <location>
        <begin position="1"/>
        <end position="17"/>
    </location>
</feature>
<reference evidence="3" key="1">
    <citation type="submission" date="2022-03" db="EMBL/GenBank/DDBJ databases">
        <authorList>
            <person name="Martin H S."/>
        </authorList>
    </citation>
    <scope>NUCLEOTIDE SEQUENCE</scope>
</reference>
<keyword evidence="2" id="KW-0732">Signal</keyword>
<sequence>MKLAMISIHIFCSMVLSGTDMAATQRISSLLSRLFNSATQNNRPLVLIIDRSNLRDEPKYPLKPSNLVDTSLESDEGIPPAVYLLQSQGSGSQKGVLPIHEVGHNLYHGPHSLPKGRLQKQRAIKGQMRVVGTTPSPVLKTLLSFDGKKRFVCQIKCEENYQCQPEQSADPCESDDDDCGEEEDKNPSTKGERLVTDKPDCVRC</sequence>
<evidence type="ECO:0000313" key="3">
    <source>
        <dbReference type="EMBL" id="CAH2061855.1"/>
    </source>
</evidence>
<accession>A0ABN8IP66</accession>
<evidence type="ECO:0008006" key="5">
    <source>
        <dbReference type="Google" id="ProtNLM"/>
    </source>
</evidence>
<dbReference type="Proteomes" id="UP000837857">
    <property type="component" value="Chromosome 28"/>
</dbReference>
<proteinExistence type="predicted"/>
<protein>
    <recommendedName>
        <fullName evidence="5">Secreted protein</fullName>
    </recommendedName>
</protein>
<feature type="compositionally biased region" description="Basic and acidic residues" evidence="1">
    <location>
        <begin position="185"/>
        <end position="204"/>
    </location>
</feature>
<organism evidence="3 4">
    <name type="scientific">Iphiclides podalirius</name>
    <name type="common">scarce swallowtail</name>
    <dbReference type="NCBI Taxonomy" id="110791"/>
    <lineage>
        <taxon>Eukaryota</taxon>
        <taxon>Metazoa</taxon>
        <taxon>Ecdysozoa</taxon>
        <taxon>Arthropoda</taxon>
        <taxon>Hexapoda</taxon>
        <taxon>Insecta</taxon>
        <taxon>Pterygota</taxon>
        <taxon>Neoptera</taxon>
        <taxon>Endopterygota</taxon>
        <taxon>Lepidoptera</taxon>
        <taxon>Glossata</taxon>
        <taxon>Ditrysia</taxon>
        <taxon>Papilionoidea</taxon>
        <taxon>Papilionidae</taxon>
        <taxon>Papilioninae</taxon>
        <taxon>Iphiclides</taxon>
    </lineage>
</organism>